<reference evidence="3 4" key="1">
    <citation type="submission" date="2020-02" db="EMBL/GenBank/DDBJ databases">
        <authorList>
            <person name="Zhang X.-Y."/>
        </authorList>
    </citation>
    <scope>NUCLEOTIDE SEQUENCE [LARGE SCALE GENOMIC DNA]</scope>
    <source>
        <strain evidence="3 4">C33</strain>
    </source>
</reference>
<accession>A0A845UX64</accession>
<dbReference type="EMBL" id="JAAGSC010000037">
    <property type="protein sequence ID" value="NDY95094.1"/>
    <property type="molecule type" value="Genomic_DNA"/>
</dbReference>
<evidence type="ECO:0000313" key="4">
    <source>
        <dbReference type="Proteomes" id="UP000484885"/>
    </source>
</evidence>
<organism evidence="3 4">
    <name type="scientific">Wenzhouxiangella limi</name>
    <dbReference type="NCBI Taxonomy" id="2707351"/>
    <lineage>
        <taxon>Bacteria</taxon>
        <taxon>Pseudomonadati</taxon>
        <taxon>Pseudomonadota</taxon>
        <taxon>Gammaproteobacteria</taxon>
        <taxon>Chromatiales</taxon>
        <taxon>Wenzhouxiangellaceae</taxon>
        <taxon>Wenzhouxiangella</taxon>
    </lineage>
</organism>
<keyword evidence="4" id="KW-1185">Reference proteome</keyword>
<protein>
    <submittedName>
        <fullName evidence="3">DUF4097 domain-containing protein</fullName>
    </submittedName>
</protein>
<feature type="domain" description="DUF4097" evidence="2">
    <location>
        <begin position="76"/>
        <end position="230"/>
    </location>
</feature>
<dbReference type="InterPro" id="IPR025164">
    <property type="entry name" value="Toastrack_DUF4097"/>
</dbReference>
<feature type="chain" id="PRO_5032554614" evidence="1">
    <location>
        <begin position="24"/>
        <end position="438"/>
    </location>
</feature>
<dbReference type="Pfam" id="PF13349">
    <property type="entry name" value="DUF4097"/>
    <property type="match status" value="1"/>
</dbReference>
<name>A0A845UX64_9GAMM</name>
<evidence type="ECO:0000259" key="2">
    <source>
        <dbReference type="Pfam" id="PF13349"/>
    </source>
</evidence>
<dbReference type="RefSeq" id="WP_164210500.1">
    <property type="nucleotide sequence ID" value="NZ_JAAGSC010000037.1"/>
</dbReference>
<keyword evidence="1" id="KW-0732">Signal</keyword>
<feature type="signal peptide" evidence="1">
    <location>
        <begin position="1"/>
        <end position="23"/>
    </location>
</feature>
<dbReference type="AlphaFoldDB" id="A0A845UX64"/>
<evidence type="ECO:0000313" key="3">
    <source>
        <dbReference type="EMBL" id="NDY95094.1"/>
    </source>
</evidence>
<sequence length="438" mass="46568">MKTPPIALALAWMMLAASDPLPAEVFMTRSMHPDGRLSLTAPNGEFVIAGHDQDHLIVGPTDGLLAEPAISGDASHWSVEFGSPAQRGSGAVEIGLPRHAELEVDLGDGLLTISGLQGPLVRVQTGSGSVSIHGSRPARLFVESIDAALDLAGLARNETRLSSIDGRIRVRGQGQRLTVQTVSGPVRLDLSALSDLDLESLSGETRVRVQPSEGAVLRARSHSGPLVFQLPAQTPLEVRAEAHRGSIESAFGGAVETGHSGNRQLFHGRGPGRVLVELRSVEGSISIQEYKPPARVLVYREPLSDGSLRAMAWGQPNMPVRDAPIEVGIDGQTLMALQPGQYGLLDLPLDSAGIFARQEGLKAVELEVVDLEPLLYCFRLQQLEQIHGGGRVAPVLRLGFEFEQVECPDADRLSAYDPVAFGRTQPAKAPPTAGSAAD</sequence>
<comment type="caution">
    <text evidence="3">The sequence shown here is derived from an EMBL/GenBank/DDBJ whole genome shotgun (WGS) entry which is preliminary data.</text>
</comment>
<gene>
    <name evidence="3" type="ORF">G3I74_05065</name>
</gene>
<evidence type="ECO:0000256" key="1">
    <source>
        <dbReference type="SAM" id="SignalP"/>
    </source>
</evidence>
<dbReference type="Proteomes" id="UP000484885">
    <property type="component" value="Unassembled WGS sequence"/>
</dbReference>
<proteinExistence type="predicted"/>